<dbReference type="InterPro" id="IPR043756">
    <property type="entry name" value="DUF5702"/>
</dbReference>
<evidence type="ECO:0000256" key="3">
    <source>
        <dbReference type="SAM" id="Phobius"/>
    </source>
</evidence>
<evidence type="ECO:0000313" key="5">
    <source>
        <dbReference type="Proteomes" id="UP000095413"/>
    </source>
</evidence>
<keyword evidence="1" id="KW-0175">Coiled coil</keyword>
<sequence>MRFFCGKNRGAISVFLTLILVPVLIFSGIIVDISRLYAAKTVISGAGDLTMNAALARYDKQLKDSYGLITMADDPSSPSMKTYLEQSFLESCNASALKDTKSTDLHSMIQLELGTEGVEVQGVKNSSLADTQVLQQQILEYMKFRAPVYMVSDILEKFKKMPLKNMNEKKDYIEAKTDYAKKAKELGEPSENAKTAVDAHSAAIQGVQGMASEISEAMNILVQQSVFYLASESLQKYLDNEALAPVGSGQISSAVIRQNLAGAIVWDRSETVFDEIRYADLVAAVSLLQNSGIVEQAMNNDESFTQDEWNAYVNIDTVIQQSIANLKSIYEDAEKDYINKIENYKSELQTMINTGNEGITQLQKLEDVWVNKVQPAEKACQERKDALQSKGEDISELNELEEEENIKINTDDLEDMLNCLERNTEEAEGLLEEAEKMIQVTDHIKAAQINSTEACSIFERGVAAAVNTFWDDNANFGMPLQGNYYYTDPKECNFYKEYLSKVGTKSEDETEQNAKDQKKQDAEDAQGEYDQILEGLNALGKEKNLKDFSGLSYPDEFPSGQNKIGSDIQSAQTVKKLNLDSDDTTVNDGAGSLSAITELLKGLDNLSGELLERAYLMEYMSEMFNCMTTKENDVSLSNDKLNSHYIYNGEIEYLLYGNESTIVNKTEATAVLYSLRLAINSAYVFFDKTLNAEANSIASGISAATGQAWLYPIIKYSYLFCCAVVYSGQDLSSLMKGDEVAVWRANDKVKLNYKEYLKLFLLVSMISENNEKKLLVRTADCIQLNTGKSLSSKYTMLTLRADVKAETTFLPKVPALLGRSNSDEESQKTIKYQGILGY</sequence>
<dbReference type="Proteomes" id="UP000095413">
    <property type="component" value="Unassembled WGS sequence"/>
</dbReference>
<gene>
    <name evidence="4" type="ORF">ERS852533_03040</name>
</gene>
<organism evidence="4 5">
    <name type="scientific">Blautia obeum</name>
    <dbReference type="NCBI Taxonomy" id="40520"/>
    <lineage>
        <taxon>Bacteria</taxon>
        <taxon>Bacillati</taxon>
        <taxon>Bacillota</taxon>
        <taxon>Clostridia</taxon>
        <taxon>Lachnospirales</taxon>
        <taxon>Lachnospiraceae</taxon>
        <taxon>Blautia</taxon>
    </lineage>
</organism>
<feature type="transmembrane region" description="Helical" evidence="3">
    <location>
        <begin position="12"/>
        <end position="31"/>
    </location>
</feature>
<keyword evidence="3" id="KW-0812">Transmembrane</keyword>
<dbReference type="OrthoDB" id="5135382at2"/>
<evidence type="ECO:0000313" key="4">
    <source>
        <dbReference type="EMBL" id="CUP92027.1"/>
    </source>
</evidence>
<evidence type="ECO:0000256" key="1">
    <source>
        <dbReference type="SAM" id="Coils"/>
    </source>
</evidence>
<keyword evidence="3" id="KW-0472">Membrane</keyword>
<feature type="coiled-coil region" evidence="1">
    <location>
        <begin position="403"/>
        <end position="440"/>
    </location>
</feature>
<feature type="region of interest" description="Disordered" evidence="2">
    <location>
        <begin position="505"/>
        <end position="526"/>
    </location>
</feature>
<dbReference type="Pfam" id="PF18960">
    <property type="entry name" value="DUF5702"/>
    <property type="match status" value="1"/>
</dbReference>
<feature type="compositionally biased region" description="Basic and acidic residues" evidence="2">
    <location>
        <begin position="505"/>
        <end position="522"/>
    </location>
</feature>
<protein>
    <submittedName>
        <fullName evidence="4">Uncharacterized protein</fullName>
    </submittedName>
</protein>
<keyword evidence="3" id="KW-1133">Transmembrane helix</keyword>
<proteinExistence type="predicted"/>
<dbReference type="EMBL" id="CZBA01000022">
    <property type="protein sequence ID" value="CUP92027.1"/>
    <property type="molecule type" value="Genomic_DNA"/>
</dbReference>
<dbReference type="AlphaFoldDB" id="A0A174S809"/>
<name>A0A174S809_9FIRM</name>
<dbReference type="RefSeq" id="WP_055056777.1">
    <property type="nucleotide sequence ID" value="NZ_CZBA01000022.1"/>
</dbReference>
<evidence type="ECO:0000256" key="2">
    <source>
        <dbReference type="SAM" id="MobiDB-lite"/>
    </source>
</evidence>
<reference evidence="4 5" key="1">
    <citation type="submission" date="2015-09" db="EMBL/GenBank/DDBJ databases">
        <authorList>
            <consortium name="Pathogen Informatics"/>
        </authorList>
    </citation>
    <scope>NUCLEOTIDE SEQUENCE [LARGE SCALE GENOMIC DNA]</scope>
    <source>
        <strain evidence="4 5">2789STDY5834921</strain>
    </source>
</reference>
<accession>A0A174S809</accession>